<evidence type="ECO:0000313" key="6">
    <source>
        <dbReference type="Proteomes" id="UP000188912"/>
    </source>
</evidence>
<dbReference type="Proteomes" id="UP000188912">
    <property type="component" value="Chromosome"/>
</dbReference>
<comment type="catalytic activity">
    <reaction evidence="4">
        <text>UTP + H2O = UMP + diphosphate + H(+)</text>
        <dbReference type="Rhea" id="RHEA:29395"/>
        <dbReference type="ChEBI" id="CHEBI:15377"/>
        <dbReference type="ChEBI" id="CHEBI:15378"/>
        <dbReference type="ChEBI" id="CHEBI:33019"/>
        <dbReference type="ChEBI" id="CHEBI:46398"/>
        <dbReference type="ChEBI" id="CHEBI:57865"/>
        <dbReference type="EC" id="3.6.1.9"/>
    </reaction>
</comment>
<evidence type="ECO:0000256" key="2">
    <source>
        <dbReference type="ARBA" id="ARBA00022801"/>
    </source>
</evidence>
<dbReference type="CDD" id="cd00555">
    <property type="entry name" value="Maf"/>
    <property type="match status" value="1"/>
</dbReference>
<sequence>MQDKTTDEQSLSALVLASASPRRLALLRQIGIEPRHMHAASVDETPKRGEHPLYLARRLARAKAEHAEAAVRNIPELQKALVLAADTVVSIGRSILPKPETDDEAYACLRRLSGRTHRVYTDICLIAANGKRHHKTVESKVRFSLIDRDMMDAYVRSGEWQGKAGGYAVQGKAGAFVVRLVGSYSNVVGLPLAETAALLHRHNYSFNEDW</sequence>
<gene>
    <name evidence="5" type="primary">maf</name>
    <name evidence="5" type="ORF">BHV28_15040</name>
</gene>
<evidence type="ECO:0000256" key="4">
    <source>
        <dbReference type="HAMAP-Rule" id="MF_00528"/>
    </source>
</evidence>
<dbReference type="HAMAP" id="MF_00528">
    <property type="entry name" value="Maf"/>
    <property type="match status" value="1"/>
</dbReference>
<reference evidence="5 6" key="1">
    <citation type="journal article" date="2010" name="Science">
        <title>Genomic comparison of the ants Camponotus floridanus and Harpegnathos saltator.</title>
        <authorList>
            <person name="Bonasio R."/>
            <person name="Zhang G."/>
            <person name="Ye C."/>
            <person name="Mutti N.S."/>
            <person name="Fang X."/>
            <person name="Qin N."/>
            <person name="Donahue G."/>
            <person name="Yang P."/>
            <person name="Li Q."/>
            <person name="Li C."/>
            <person name="Zhang P."/>
            <person name="Huang Z."/>
            <person name="Berger S.L."/>
            <person name="Reinberg D."/>
            <person name="Wang J."/>
            <person name="Liebig J."/>
        </authorList>
    </citation>
    <scope>NUCLEOTIDE SEQUENCE [LARGE SCALE GENOMIC DNA]</scope>
    <source>
        <strain evidence="5 6">Hsal</strain>
    </source>
</reference>
<evidence type="ECO:0000256" key="1">
    <source>
        <dbReference type="ARBA" id="ARBA00001968"/>
    </source>
</evidence>
<feature type="site" description="Important for substrate specificity" evidence="4">
    <location>
        <position position="170"/>
    </location>
</feature>
<dbReference type="PANTHER" id="PTHR43213:SF5">
    <property type="entry name" value="BIFUNCTIONAL DTTP_UTP PYROPHOSPHATASE_METHYLTRANSFERASE PROTEIN-RELATED"/>
    <property type="match status" value="1"/>
</dbReference>
<organism evidence="5 6">
    <name type="scientific">Candidatus Tokpelaia hoelldobleri</name>
    <dbReference type="NCBI Taxonomy" id="1902579"/>
    <lineage>
        <taxon>Bacteria</taxon>
        <taxon>Pseudomonadati</taxon>
        <taxon>Pseudomonadota</taxon>
        <taxon>Alphaproteobacteria</taxon>
        <taxon>Hyphomicrobiales</taxon>
        <taxon>Candidatus Tokpelaia</taxon>
    </lineage>
</organism>
<evidence type="ECO:0000313" key="5">
    <source>
        <dbReference type="EMBL" id="AQS42184.1"/>
    </source>
</evidence>
<dbReference type="EC" id="3.6.1.9" evidence="4"/>
<dbReference type="GO" id="GO:0005737">
    <property type="term" value="C:cytoplasm"/>
    <property type="evidence" value="ECO:0007669"/>
    <property type="project" value="UniProtKB-SubCell"/>
</dbReference>
<dbReference type="GO" id="GO:0009117">
    <property type="term" value="P:nucleotide metabolic process"/>
    <property type="evidence" value="ECO:0007669"/>
    <property type="project" value="UniProtKB-KW"/>
</dbReference>
<feature type="site" description="Important for substrate specificity" evidence="4">
    <location>
        <position position="87"/>
    </location>
</feature>
<comment type="function">
    <text evidence="4">Nucleoside triphosphate pyrophosphatase that hydrolyzes dTTP and UTP. May have a dual role in cell division arrest and in preventing the incorporation of modified nucleotides into cellular nucleic acids.</text>
</comment>
<dbReference type="NCBIfam" id="TIGR00172">
    <property type="entry name" value="maf"/>
    <property type="match status" value="1"/>
</dbReference>
<dbReference type="GO" id="GO:0036218">
    <property type="term" value="F:dTTP diphosphatase activity"/>
    <property type="evidence" value="ECO:0007669"/>
    <property type="project" value="RHEA"/>
</dbReference>
<feature type="active site" description="Proton acceptor" evidence="4">
    <location>
        <position position="86"/>
    </location>
</feature>
<feature type="site" description="Important for substrate specificity" evidence="4">
    <location>
        <position position="22"/>
    </location>
</feature>
<keyword evidence="3 4" id="KW-0546">Nucleotide metabolism</keyword>
<keyword evidence="6" id="KW-1185">Reference proteome</keyword>
<accession>A0A1U9JWD4</accession>
<dbReference type="EMBL" id="CP017315">
    <property type="protein sequence ID" value="AQS42184.1"/>
    <property type="molecule type" value="Genomic_DNA"/>
</dbReference>
<dbReference type="STRING" id="1902579.BHV28_15040"/>
<comment type="caution">
    <text evidence="4">Lacks conserved residue(s) required for the propagation of feature annotation.</text>
</comment>
<dbReference type="Pfam" id="PF02545">
    <property type="entry name" value="Maf"/>
    <property type="match status" value="1"/>
</dbReference>
<dbReference type="InterPro" id="IPR003697">
    <property type="entry name" value="Maf-like"/>
</dbReference>
<dbReference type="PIRSF" id="PIRSF006305">
    <property type="entry name" value="Maf"/>
    <property type="match status" value="1"/>
</dbReference>
<reference evidence="5 6" key="2">
    <citation type="journal article" date="2016" name="Sci. Rep.">
        <title>The genome of Rhizobiales bacteria in predatory ants reveals urease gene functions but no genes for nitrogen fixation.</title>
        <authorList>
            <person name="Neuvonen M.M."/>
            <person name="Tamarit D."/>
            <person name="Naslund K."/>
            <person name="Liebig J."/>
            <person name="Feldhaar H."/>
            <person name="Moran N.A."/>
            <person name="Guy L."/>
            <person name="Andersson S.G."/>
        </authorList>
    </citation>
    <scope>NUCLEOTIDE SEQUENCE [LARGE SCALE GENOMIC DNA]</scope>
    <source>
        <strain evidence="5 6">Hsal</strain>
    </source>
</reference>
<dbReference type="PANTHER" id="PTHR43213">
    <property type="entry name" value="BIFUNCTIONAL DTTP/UTP PYROPHOSPHATASE/METHYLTRANSFERASE PROTEIN-RELATED"/>
    <property type="match status" value="1"/>
</dbReference>
<keyword evidence="2 4" id="KW-0378">Hydrolase</keyword>
<dbReference type="AlphaFoldDB" id="A0A1U9JWD4"/>
<dbReference type="SUPFAM" id="SSF52972">
    <property type="entry name" value="ITPase-like"/>
    <property type="match status" value="1"/>
</dbReference>
<proteinExistence type="inferred from homology"/>
<protein>
    <recommendedName>
        <fullName evidence="4">dTTP/UTP pyrophosphatase</fullName>
        <shortName evidence="4">dTTPase/UTPase</shortName>
        <ecNumber evidence="4">3.6.1.9</ecNumber>
    </recommendedName>
    <alternativeName>
        <fullName evidence="4">Nucleoside triphosphate pyrophosphatase</fullName>
    </alternativeName>
    <alternativeName>
        <fullName evidence="4">Nucleotide pyrophosphatase</fullName>
        <shortName evidence="4">Nucleotide PPase</shortName>
    </alternativeName>
</protein>
<dbReference type="InterPro" id="IPR029001">
    <property type="entry name" value="ITPase-like_fam"/>
</dbReference>
<dbReference type="GO" id="GO:0036221">
    <property type="term" value="F:UTP diphosphatase activity"/>
    <property type="evidence" value="ECO:0007669"/>
    <property type="project" value="RHEA"/>
</dbReference>
<comment type="cofactor">
    <cofactor evidence="1 4">
        <name>a divalent metal cation</name>
        <dbReference type="ChEBI" id="CHEBI:60240"/>
    </cofactor>
</comment>
<comment type="catalytic activity">
    <reaction evidence="4">
        <text>dTTP + H2O = dTMP + diphosphate + H(+)</text>
        <dbReference type="Rhea" id="RHEA:28534"/>
        <dbReference type="ChEBI" id="CHEBI:15377"/>
        <dbReference type="ChEBI" id="CHEBI:15378"/>
        <dbReference type="ChEBI" id="CHEBI:33019"/>
        <dbReference type="ChEBI" id="CHEBI:37568"/>
        <dbReference type="ChEBI" id="CHEBI:63528"/>
        <dbReference type="EC" id="3.6.1.9"/>
    </reaction>
</comment>
<dbReference type="KEGG" id="thd:BHV28_15040"/>
<dbReference type="Gene3D" id="3.90.950.10">
    <property type="match status" value="1"/>
</dbReference>
<name>A0A1U9JWD4_9HYPH</name>
<evidence type="ECO:0000256" key="3">
    <source>
        <dbReference type="ARBA" id="ARBA00023080"/>
    </source>
</evidence>
<keyword evidence="4" id="KW-0963">Cytoplasm</keyword>
<comment type="similarity">
    <text evidence="4">Belongs to the Maf family. YhdE subfamily.</text>
</comment>
<comment type="subcellular location">
    <subcellularLocation>
        <location evidence="4">Cytoplasm</location>
    </subcellularLocation>
</comment>